<feature type="region of interest" description="Disordered" evidence="1">
    <location>
        <begin position="36"/>
        <end position="86"/>
    </location>
</feature>
<evidence type="ECO:0000313" key="2">
    <source>
        <dbReference type="EMBL" id="EGZ09747.1"/>
    </source>
</evidence>
<name>G5A4Z8_PHYSP</name>
<dbReference type="Proteomes" id="UP000002640">
    <property type="component" value="Unassembled WGS sequence"/>
</dbReference>
<reference evidence="2 3" key="1">
    <citation type="journal article" date="2006" name="Science">
        <title>Phytophthora genome sequences uncover evolutionary origins and mechanisms of pathogenesis.</title>
        <authorList>
            <person name="Tyler B.M."/>
            <person name="Tripathy S."/>
            <person name="Zhang X."/>
            <person name="Dehal P."/>
            <person name="Jiang R.H."/>
            <person name="Aerts A."/>
            <person name="Arredondo F.D."/>
            <person name="Baxter L."/>
            <person name="Bensasson D."/>
            <person name="Beynon J.L."/>
            <person name="Chapman J."/>
            <person name="Damasceno C.M."/>
            <person name="Dorrance A.E."/>
            <person name="Dou D."/>
            <person name="Dickerman A.W."/>
            <person name="Dubchak I.L."/>
            <person name="Garbelotto M."/>
            <person name="Gijzen M."/>
            <person name="Gordon S.G."/>
            <person name="Govers F."/>
            <person name="Grunwald N.J."/>
            <person name="Huang W."/>
            <person name="Ivors K.L."/>
            <person name="Jones R.W."/>
            <person name="Kamoun S."/>
            <person name="Krampis K."/>
            <person name="Lamour K.H."/>
            <person name="Lee M.K."/>
            <person name="McDonald W.H."/>
            <person name="Medina M."/>
            <person name="Meijer H.J."/>
            <person name="Nordberg E.K."/>
            <person name="Maclean D.J."/>
            <person name="Ospina-Giraldo M.D."/>
            <person name="Morris P.F."/>
            <person name="Phuntumart V."/>
            <person name="Putnam N.H."/>
            <person name="Rash S."/>
            <person name="Rose J.K."/>
            <person name="Sakihama Y."/>
            <person name="Salamov A.A."/>
            <person name="Savidor A."/>
            <person name="Scheuring C.F."/>
            <person name="Smith B.M."/>
            <person name="Sobral B.W."/>
            <person name="Terry A."/>
            <person name="Torto-Alalibo T.A."/>
            <person name="Win J."/>
            <person name="Xu Z."/>
            <person name="Zhang H."/>
            <person name="Grigoriev I.V."/>
            <person name="Rokhsar D.S."/>
            <person name="Boore J.L."/>
        </authorList>
    </citation>
    <scope>NUCLEOTIDE SEQUENCE [LARGE SCALE GENOMIC DNA]</scope>
    <source>
        <strain evidence="2 3">P6497</strain>
    </source>
</reference>
<accession>G5A4Z8</accession>
<evidence type="ECO:0000256" key="1">
    <source>
        <dbReference type="SAM" id="MobiDB-lite"/>
    </source>
</evidence>
<gene>
    <name evidence="2" type="ORF">PHYSODRAFT_338485</name>
</gene>
<dbReference type="OMA" id="HMAYESP"/>
<dbReference type="GeneID" id="20647581"/>
<keyword evidence="3" id="KW-1185">Reference proteome</keyword>
<feature type="compositionally biased region" description="Basic and acidic residues" evidence="1">
    <location>
        <begin position="73"/>
        <end position="82"/>
    </location>
</feature>
<dbReference type="AlphaFoldDB" id="G5A4Z8"/>
<evidence type="ECO:0000313" key="3">
    <source>
        <dbReference type="Proteomes" id="UP000002640"/>
    </source>
</evidence>
<sequence>MPPKKHAKAQHCDEPVASAATLTSAAVVAAPLSTPTMVTPFGRRSPSIPTPVPMPTSTPMSTTMPDLSSPVAPREKPKHERISSNQEQLEYVSPVKKLKKYLEAHKPRVIDNTNLRTFIASNDMSDPQIRGSVRIQARLLWTAEDDTHRARFLRVYLGDHIMRLWHIIVVQVYQDAQRENTFEANKYLITLSLYDIKKDNPMLPPPGSIVTVVTTKPRIYNDCCQIDSKLHMISTIAPP</sequence>
<organism evidence="2 3">
    <name type="scientific">Phytophthora sojae (strain P6497)</name>
    <name type="common">Soybean stem and root rot agent</name>
    <name type="synonym">Phytophthora megasperma f. sp. glycines</name>
    <dbReference type="NCBI Taxonomy" id="1094619"/>
    <lineage>
        <taxon>Eukaryota</taxon>
        <taxon>Sar</taxon>
        <taxon>Stramenopiles</taxon>
        <taxon>Oomycota</taxon>
        <taxon>Peronosporomycetes</taxon>
        <taxon>Peronosporales</taxon>
        <taxon>Peronosporaceae</taxon>
        <taxon>Phytophthora</taxon>
    </lineage>
</organism>
<dbReference type="RefSeq" id="XP_009534608.1">
    <property type="nucleotide sequence ID" value="XM_009536313.1"/>
</dbReference>
<dbReference type="InParanoid" id="G5A4Z8"/>
<dbReference type="EMBL" id="JH159159">
    <property type="protein sequence ID" value="EGZ09747.1"/>
    <property type="molecule type" value="Genomic_DNA"/>
</dbReference>
<feature type="compositionally biased region" description="Low complexity" evidence="1">
    <location>
        <begin position="57"/>
        <end position="70"/>
    </location>
</feature>
<proteinExistence type="predicted"/>
<dbReference type="KEGG" id="psoj:PHYSODRAFT_338485"/>
<protein>
    <submittedName>
        <fullName evidence="2">Uncharacterized protein</fullName>
    </submittedName>
</protein>